<reference evidence="11" key="1">
    <citation type="submission" date="2011-03" db="EMBL/GenBank/DDBJ databases">
        <title>Draft genome sequence of Brevundimonas diminuta.</title>
        <authorList>
            <person name="Brown P.J.B."/>
            <person name="Buechlein A."/>
            <person name="Hemmerich C."/>
            <person name="Brun Y.V."/>
        </authorList>
    </citation>
    <scope>NUCLEOTIDE SEQUENCE [LARGE SCALE GENOMIC DNA]</scope>
    <source>
        <strain evidence="11">C19</strain>
    </source>
</reference>
<keyword evidence="2" id="KW-1003">Cell membrane</keyword>
<feature type="domain" description="MotA/TolQ/ExbB proton channel" evidence="9">
    <location>
        <begin position="163"/>
        <end position="265"/>
    </location>
</feature>
<keyword evidence="11" id="KW-1185">Reference proteome</keyword>
<dbReference type="STRING" id="715226.ABI_39340"/>
<feature type="transmembrane region" description="Helical" evidence="7">
    <location>
        <begin position="193"/>
        <end position="218"/>
    </location>
</feature>
<feature type="transmembrane region" description="Helical" evidence="7">
    <location>
        <begin position="75"/>
        <end position="97"/>
    </location>
</feature>
<dbReference type="Proteomes" id="UP000006512">
    <property type="component" value="Unassembled WGS sequence"/>
</dbReference>
<dbReference type="eggNOG" id="COG0811">
    <property type="taxonomic scope" value="Bacteria"/>
</dbReference>
<accession>F4QRZ9</accession>
<keyword evidence="4 7" id="KW-1133">Transmembrane helix</keyword>
<keyword evidence="3 7" id="KW-0812">Transmembrane</keyword>
<dbReference type="RefSeq" id="WP_006274714.1">
    <property type="nucleotide sequence ID" value="NZ_GL883080.1"/>
</dbReference>
<comment type="subcellular location">
    <subcellularLocation>
        <location evidence="1">Cell membrane</location>
        <topology evidence="1">Multi-pass membrane protein</topology>
    </subcellularLocation>
    <subcellularLocation>
        <location evidence="6">Membrane</location>
        <topology evidence="6">Multi-pass membrane protein</topology>
    </subcellularLocation>
</comment>
<dbReference type="OrthoDB" id="9805133at2"/>
<dbReference type="PANTHER" id="PTHR30625:SF16">
    <property type="entry name" value="BIOPOLYMER TRANSPORT PROTEIN EXBB"/>
    <property type="match status" value="1"/>
</dbReference>
<evidence type="ECO:0000256" key="5">
    <source>
        <dbReference type="ARBA" id="ARBA00023136"/>
    </source>
</evidence>
<keyword evidence="6" id="KW-0653">Protein transport</keyword>
<evidence type="ECO:0000256" key="1">
    <source>
        <dbReference type="ARBA" id="ARBA00004651"/>
    </source>
</evidence>
<dbReference type="HOGENOM" id="CLU_053325_0_2_5"/>
<protein>
    <submittedName>
        <fullName evidence="10">ExbB</fullName>
    </submittedName>
</protein>
<evidence type="ECO:0000256" key="8">
    <source>
        <dbReference type="SAM" id="SignalP"/>
    </source>
</evidence>
<dbReference type="GO" id="GO:0005886">
    <property type="term" value="C:plasma membrane"/>
    <property type="evidence" value="ECO:0007669"/>
    <property type="project" value="UniProtKB-SubCell"/>
</dbReference>
<evidence type="ECO:0000256" key="7">
    <source>
        <dbReference type="SAM" id="Phobius"/>
    </source>
</evidence>
<organism evidence="10 11">
    <name type="scientific">Asticcacaulis biprosthecium C19</name>
    <dbReference type="NCBI Taxonomy" id="715226"/>
    <lineage>
        <taxon>Bacteria</taxon>
        <taxon>Pseudomonadati</taxon>
        <taxon>Pseudomonadota</taxon>
        <taxon>Alphaproteobacteria</taxon>
        <taxon>Caulobacterales</taxon>
        <taxon>Caulobacteraceae</taxon>
        <taxon>Asticcacaulis</taxon>
    </lineage>
</organism>
<keyword evidence="6" id="KW-0813">Transport</keyword>
<name>F4QRZ9_9CAUL</name>
<dbReference type="InterPro" id="IPR002898">
    <property type="entry name" value="MotA_ExbB_proton_chnl"/>
</dbReference>
<feature type="transmembrane region" description="Helical" evidence="7">
    <location>
        <begin position="238"/>
        <end position="259"/>
    </location>
</feature>
<comment type="similarity">
    <text evidence="6">Belongs to the exbB/tolQ family.</text>
</comment>
<dbReference type="PANTHER" id="PTHR30625">
    <property type="entry name" value="PROTEIN TOLQ"/>
    <property type="match status" value="1"/>
</dbReference>
<evidence type="ECO:0000256" key="2">
    <source>
        <dbReference type="ARBA" id="ARBA00022475"/>
    </source>
</evidence>
<evidence type="ECO:0000313" key="10">
    <source>
        <dbReference type="EMBL" id="EGF89519.1"/>
    </source>
</evidence>
<dbReference type="InterPro" id="IPR050790">
    <property type="entry name" value="ExbB/TolQ_transport"/>
</dbReference>
<proteinExistence type="inferred from homology"/>
<gene>
    <name evidence="10" type="ORF">ABI_39340</name>
</gene>
<dbReference type="EMBL" id="GL883080">
    <property type="protein sequence ID" value="EGF89519.1"/>
    <property type="molecule type" value="Genomic_DNA"/>
</dbReference>
<dbReference type="GO" id="GO:0017038">
    <property type="term" value="P:protein import"/>
    <property type="evidence" value="ECO:0007669"/>
    <property type="project" value="TreeGrafter"/>
</dbReference>
<feature type="signal peptide" evidence="8">
    <location>
        <begin position="1"/>
        <end position="27"/>
    </location>
</feature>
<feature type="chain" id="PRO_5003314392" evidence="8">
    <location>
        <begin position="28"/>
        <end position="289"/>
    </location>
</feature>
<sequence>MLEHKKSNPLIALLGAAALLMSAPALAVAAAAPAAATSEAAAPAAATPAAEPAAEETKAAHTDVNFVSMFSGATIVVKIVMILLVVMSLFSWILLIMKLLDFSSLNRVSSNFLEAYRGARSIADINRIAVSDEFAGNPLADMAAVGTEEVQLSKQAGLQVSGEHRDSTLSRAEASIHAVQAGLAKRLSGGLSFLATTGSTSPFIGLFGTVYGIMNSFIGIANSNTTNLAVVAPGIAEALMATGIGLIAAIPAVVMYNIFNTSISNYGIRSEQFVSELMNSLSRQLDKGA</sequence>
<evidence type="ECO:0000259" key="9">
    <source>
        <dbReference type="Pfam" id="PF01618"/>
    </source>
</evidence>
<keyword evidence="8" id="KW-0732">Signal</keyword>
<dbReference type="AlphaFoldDB" id="F4QRZ9"/>
<evidence type="ECO:0000313" key="11">
    <source>
        <dbReference type="Proteomes" id="UP000006512"/>
    </source>
</evidence>
<keyword evidence="5 7" id="KW-0472">Membrane</keyword>
<evidence type="ECO:0000256" key="4">
    <source>
        <dbReference type="ARBA" id="ARBA00022989"/>
    </source>
</evidence>
<evidence type="ECO:0000256" key="3">
    <source>
        <dbReference type="ARBA" id="ARBA00022692"/>
    </source>
</evidence>
<evidence type="ECO:0000256" key="6">
    <source>
        <dbReference type="RuleBase" id="RU004057"/>
    </source>
</evidence>
<dbReference type="Pfam" id="PF01618">
    <property type="entry name" value="MotA_ExbB"/>
    <property type="match status" value="1"/>
</dbReference>